<feature type="region of interest" description="Disordered" evidence="2">
    <location>
        <begin position="322"/>
        <end position="358"/>
    </location>
</feature>
<sequence>MVWSRGVLTLALGPWTRIPTCCSFTPARRVCPATTTTPPPRRRRRNAWLGHGVRLRYYSDAASRRQQVTVDCRSNGSITLDIFHHATASPPLTIIYLPSGLKADPLNDDHAASALSESAEATVIRINYRSGPAHPFPTPIHDVLTGYDWVLENLVSPDPQYMRKPAKLGVCGELFGGTLATALALTECRLGGHRIGAAVLDSPIVDWLFPNPSDQDVDPQLEDLESQSQEGDDVRESERALDAEIVEFTKTGRRKKPKKPKPLPPPDSFIANASYPALPSSELLSLRTSIFPHASSLFDRFASPALFFRSPSAILPRPASEDLLASLSPPPDFSPDDNNNNDVNPPTDDTPFDPSSLSHLSEKDLAIDLTALVPTSDFDPLSFTDPLIYDNPDTTPPHFPSPPTHPQYDPLSLSLPPPSSLSLPRLTRTYHRTYPPSSTSLALPFLRLHTTPASPLATQHAEFTALVRRAVAREYVRRHGGGNVDVGVGDDRADAEELRRVGVAEGVGRVDVVCCEGGLGMRGDGGGGGGDGDGDGECAMEDVGRWFRGVLGVDG</sequence>
<dbReference type="GeneID" id="54489085"/>
<evidence type="ECO:0000313" key="4">
    <source>
        <dbReference type="EMBL" id="KAF2760191.1"/>
    </source>
</evidence>
<dbReference type="PANTHER" id="PTHR48081">
    <property type="entry name" value="AB HYDROLASE SUPERFAMILY PROTEIN C4A8.06C"/>
    <property type="match status" value="1"/>
</dbReference>
<dbReference type="SUPFAM" id="SSF53474">
    <property type="entry name" value="alpha/beta-Hydrolases"/>
    <property type="match status" value="1"/>
</dbReference>
<dbReference type="Pfam" id="PF07859">
    <property type="entry name" value="Abhydrolase_3"/>
    <property type="match status" value="1"/>
</dbReference>
<proteinExistence type="predicted"/>
<gene>
    <name evidence="4" type="ORF">EJ05DRAFT_508756</name>
</gene>
<feature type="compositionally biased region" description="Low complexity" evidence="2">
    <location>
        <begin position="336"/>
        <end position="358"/>
    </location>
</feature>
<accession>A0A6A6WGC4</accession>
<feature type="region of interest" description="Disordered" evidence="2">
    <location>
        <begin position="249"/>
        <end position="270"/>
    </location>
</feature>
<feature type="region of interest" description="Disordered" evidence="2">
    <location>
        <begin position="387"/>
        <end position="410"/>
    </location>
</feature>
<dbReference type="EMBL" id="ML996568">
    <property type="protein sequence ID" value="KAF2760191.1"/>
    <property type="molecule type" value="Genomic_DNA"/>
</dbReference>
<keyword evidence="1 4" id="KW-0378">Hydrolase</keyword>
<name>A0A6A6WGC4_9PEZI</name>
<dbReference type="RefSeq" id="XP_033602642.1">
    <property type="nucleotide sequence ID" value="XM_033748031.1"/>
</dbReference>
<protein>
    <submittedName>
        <fullName evidence="4">Alpha/beta-hydrolase</fullName>
    </submittedName>
</protein>
<dbReference type="InterPro" id="IPR050300">
    <property type="entry name" value="GDXG_lipolytic_enzyme"/>
</dbReference>
<dbReference type="Proteomes" id="UP000799437">
    <property type="component" value="Unassembled WGS sequence"/>
</dbReference>
<dbReference type="InterPro" id="IPR029058">
    <property type="entry name" value="AB_hydrolase_fold"/>
</dbReference>
<dbReference type="AlphaFoldDB" id="A0A6A6WGC4"/>
<keyword evidence="5" id="KW-1185">Reference proteome</keyword>
<feature type="compositionally biased region" description="Pro residues" evidence="2">
    <location>
        <begin position="394"/>
        <end position="405"/>
    </location>
</feature>
<feature type="domain" description="Alpha/beta hydrolase fold-3" evidence="3">
    <location>
        <begin position="108"/>
        <end position="214"/>
    </location>
</feature>
<dbReference type="OrthoDB" id="5396420at2759"/>
<organism evidence="4 5">
    <name type="scientific">Pseudovirgaria hyperparasitica</name>
    <dbReference type="NCBI Taxonomy" id="470096"/>
    <lineage>
        <taxon>Eukaryota</taxon>
        <taxon>Fungi</taxon>
        <taxon>Dikarya</taxon>
        <taxon>Ascomycota</taxon>
        <taxon>Pezizomycotina</taxon>
        <taxon>Dothideomycetes</taxon>
        <taxon>Dothideomycetes incertae sedis</taxon>
        <taxon>Acrospermales</taxon>
        <taxon>Acrospermaceae</taxon>
        <taxon>Pseudovirgaria</taxon>
    </lineage>
</organism>
<evidence type="ECO:0000313" key="5">
    <source>
        <dbReference type="Proteomes" id="UP000799437"/>
    </source>
</evidence>
<evidence type="ECO:0000256" key="2">
    <source>
        <dbReference type="SAM" id="MobiDB-lite"/>
    </source>
</evidence>
<dbReference type="Gene3D" id="3.40.50.1820">
    <property type="entry name" value="alpha/beta hydrolase"/>
    <property type="match status" value="1"/>
</dbReference>
<evidence type="ECO:0000259" key="3">
    <source>
        <dbReference type="Pfam" id="PF07859"/>
    </source>
</evidence>
<dbReference type="InterPro" id="IPR013094">
    <property type="entry name" value="AB_hydrolase_3"/>
</dbReference>
<dbReference type="GO" id="GO:0016787">
    <property type="term" value="F:hydrolase activity"/>
    <property type="evidence" value="ECO:0007669"/>
    <property type="project" value="UniProtKB-KW"/>
</dbReference>
<evidence type="ECO:0000256" key="1">
    <source>
        <dbReference type="ARBA" id="ARBA00022801"/>
    </source>
</evidence>
<reference evidence="4" key="1">
    <citation type="journal article" date="2020" name="Stud. Mycol.">
        <title>101 Dothideomycetes genomes: a test case for predicting lifestyles and emergence of pathogens.</title>
        <authorList>
            <person name="Haridas S."/>
            <person name="Albert R."/>
            <person name="Binder M."/>
            <person name="Bloem J."/>
            <person name="Labutti K."/>
            <person name="Salamov A."/>
            <person name="Andreopoulos B."/>
            <person name="Baker S."/>
            <person name="Barry K."/>
            <person name="Bills G."/>
            <person name="Bluhm B."/>
            <person name="Cannon C."/>
            <person name="Castanera R."/>
            <person name="Culley D."/>
            <person name="Daum C."/>
            <person name="Ezra D."/>
            <person name="Gonzalez J."/>
            <person name="Henrissat B."/>
            <person name="Kuo A."/>
            <person name="Liang C."/>
            <person name="Lipzen A."/>
            <person name="Lutzoni F."/>
            <person name="Magnuson J."/>
            <person name="Mondo S."/>
            <person name="Nolan M."/>
            <person name="Ohm R."/>
            <person name="Pangilinan J."/>
            <person name="Park H.-J."/>
            <person name="Ramirez L."/>
            <person name="Alfaro M."/>
            <person name="Sun H."/>
            <person name="Tritt A."/>
            <person name="Yoshinaga Y."/>
            <person name="Zwiers L.-H."/>
            <person name="Turgeon B."/>
            <person name="Goodwin S."/>
            <person name="Spatafora J."/>
            <person name="Crous P."/>
            <person name="Grigoriev I."/>
        </authorList>
    </citation>
    <scope>NUCLEOTIDE SEQUENCE</scope>
    <source>
        <strain evidence="4">CBS 121739</strain>
    </source>
</reference>
<feature type="compositionally biased region" description="Basic residues" evidence="2">
    <location>
        <begin position="251"/>
        <end position="261"/>
    </location>
</feature>